<organism evidence="5 6">
    <name type="scientific">Ketobacter alkanivorans</name>
    <dbReference type="NCBI Taxonomy" id="1917421"/>
    <lineage>
        <taxon>Bacteria</taxon>
        <taxon>Pseudomonadati</taxon>
        <taxon>Pseudomonadota</taxon>
        <taxon>Gammaproteobacteria</taxon>
        <taxon>Pseudomonadales</taxon>
        <taxon>Ketobacteraceae</taxon>
        <taxon>Ketobacter</taxon>
    </lineage>
</organism>
<dbReference type="SUPFAM" id="SSF55073">
    <property type="entry name" value="Nucleotide cyclase"/>
    <property type="match status" value="1"/>
</dbReference>
<comment type="subcellular location">
    <subcellularLocation>
        <location evidence="2">Membrane</location>
        <topology evidence="2">Single-pass membrane protein</topology>
    </subcellularLocation>
</comment>
<dbReference type="Pfam" id="PF13191">
    <property type="entry name" value="AAA_16"/>
    <property type="match status" value="1"/>
</dbReference>
<dbReference type="SUPFAM" id="SSF56112">
    <property type="entry name" value="Protein kinase-like (PK-like)"/>
    <property type="match status" value="1"/>
</dbReference>
<dbReference type="CDD" id="cd01949">
    <property type="entry name" value="GGDEF"/>
    <property type="match status" value="1"/>
</dbReference>
<dbReference type="PROSITE" id="PS00109">
    <property type="entry name" value="PROTEIN_KINASE_TYR"/>
    <property type="match status" value="1"/>
</dbReference>
<dbReference type="InterPro" id="IPR011009">
    <property type="entry name" value="Kinase-like_dom_sf"/>
</dbReference>
<evidence type="ECO:0000313" key="5">
    <source>
        <dbReference type="EMBL" id="AUM14637.1"/>
    </source>
</evidence>
<dbReference type="RefSeq" id="WP_101896010.1">
    <property type="nucleotide sequence ID" value="NZ_CP022684.1"/>
</dbReference>
<dbReference type="PANTHER" id="PTHR43642:SF1">
    <property type="entry name" value="HYBRID SIGNAL TRANSDUCTION HISTIDINE KINASE G"/>
    <property type="match status" value="1"/>
</dbReference>
<dbReference type="InterPro" id="IPR029787">
    <property type="entry name" value="Nucleotide_cyclase"/>
</dbReference>
<dbReference type="InterPro" id="IPR000160">
    <property type="entry name" value="GGDEF_dom"/>
</dbReference>
<dbReference type="NCBIfam" id="TIGR00254">
    <property type="entry name" value="GGDEF"/>
    <property type="match status" value="1"/>
</dbReference>
<dbReference type="GO" id="GO:0016020">
    <property type="term" value="C:membrane"/>
    <property type="evidence" value="ECO:0007669"/>
    <property type="project" value="UniProtKB-SubCell"/>
</dbReference>
<feature type="domain" description="Protein kinase" evidence="3">
    <location>
        <begin position="14"/>
        <end position="278"/>
    </location>
</feature>
<dbReference type="PROSITE" id="PS50011">
    <property type="entry name" value="PROTEIN_KINASE_DOM"/>
    <property type="match status" value="1"/>
</dbReference>
<dbReference type="Pfam" id="PF00990">
    <property type="entry name" value="GGDEF"/>
    <property type="match status" value="1"/>
</dbReference>
<dbReference type="Gene3D" id="3.30.200.20">
    <property type="entry name" value="Phosphorylase Kinase, domain 1"/>
    <property type="match status" value="1"/>
</dbReference>
<dbReference type="KEGG" id="kak:Kalk_20360"/>
<dbReference type="OrthoDB" id="9801841at2"/>
<keyword evidence="6" id="KW-1185">Reference proteome</keyword>
<dbReference type="InterPro" id="IPR041664">
    <property type="entry name" value="AAA_16"/>
</dbReference>
<dbReference type="SMART" id="SM00267">
    <property type="entry name" value="GGDEF"/>
    <property type="match status" value="1"/>
</dbReference>
<dbReference type="InterPro" id="IPR029016">
    <property type="entry name" value="GAF-like_dom_sf"/>
</dbReference>
<dbReference type="SMART" id="SM00065">
    <property type="entry name" value="GAF"/>
    <property type="match status" value="1"/>
</dbReference>
<dbReference type="FunFam" id="3.30.70.270:FF:000001">
    <property type="entry name" value="Diguanylate cyclase domain protein"/>
    <property type="match status" value="1"/>
</dbReference>
<dbReference type="Proteomes" id="UP000235116">
    <property type="component" value="Chromosome"/>
</dbReference>
<accession>A0A2K9LQV9</accession>
<dbReference type="Gene3D" id="3.30.70.270">
    <property type="match status" value="1"/>
</dbReference>
<dbReference type="Gene3D" id="3.30.450.40">
    <property type="match status" value="1"/>
</dbReference>
<dbReference type="Gene3D" id="1.10.510.10">
    <property type="entry name" value="Transferase(Phosphotransferase) domain 1"/>
    <property type="match status" value="1"/>
</dbReference>
<dbReference type="SUPFAM" id="SSF52540">
    <property type="entry name" value="P-loop containing nucleoside triphosphate hydrolases"/>
    <property type="match status" value="1"/>
</dbReference>
<dbReference type="InterPro" id="IPR003018">
    <property type="entry name" value="GAF"/>
</dbReference>
<comment type="cofactor">
    <cofactor evidence="1">
        <name>Mg(2+)</name>
        <dbReference type="ChEBI" id="CHEBI:18420"/>
    </cofactor>
</comment>
<evidence type="ECO:0000259" key="3">
    <source>
        <dbReference type="PROSITE" id="PS50011"/>
    </source>
</evidence>
<dbReference type="GO" id="GO:0005524">
    <property type="term" value="F:ATP binding"/>
    <property type="evidence" value="ECO:0007669"/>
    <property type="project" value="InterPro"/>
</dbReference>
<dbReference type="EMBL" id="CP022684">
    <property type="protein sequence ID" value="AUM14637.1"/>
    <property type="molecule type" value="Genomic_DNA"/>
</dbReference>
<sequence>MTPESPNQDLLPGYKIHEMIFDKGTTRVYRAERLSDGRSVMLKALRDDGDILDSTASLKHEYDIARQFNADGVIQVIGLEQFQNRPMIVLEDFGGVSLSRLIESNRTISLPELLSIAIQLSQGLSDIHSANIIHKDITPSNVVYNPDTGKAKVIDFGISTYLTREQAAIANPKVVEASLPYISPEQTGRMNRSVDYRSDFYSFGVTLFELLTGRLPFVVSEPIEWFHCHIAKQPPTPFQIDPTIPQPVSDIVMKLMEKMAENRYQSAQGLKADLQRCLDQLNQSGTIEPFALGTDDISQHFQIPQTLYGREQEVKQLLASFERVSQGSNELMLVSGYSGIGKTCLIREIYKPITERRGFFIAGKYDQLHRNVPYSALVAALRDLVRQLLTENEERLATWREKILAAVGVNGQIMVDLLRELELVIGPQPDVAVLPPLESEQRFHLVFMAFIKVFASAAHPLAIFLDDLQWADNASLNLLESLIHPESKLPYLLVIGAFRDNEVQQGHPLRLSIKSIAEHGCPVEEIRLSPLSLEHLAALLSDTLGLKRDDVMALAQLIQQKTAGNPFFTEEFLKTLHQKGLIAFDTRLRCWTGDVDLIRQQQITDNVVDLMAEKLCQLEPQTLELIKLAACIGNRFPLSLLMLVSDQYPAQIEAGIKSAMKAGVIAPIGDTYQIMELKDRKLNEVTVEFAFAHDRIQQSAYALLDKARRKQVHLQIGHLLLRRLNDEKRHERLFDITNSLNFAIKLINDPAERAQLCQLNLLAGKRAKASTAYDAAKSYFNFALGLLPEDSWQQAYELTLELHNEAAEAAYSLADYSALQKLLEAGYAGAKTLIDKIDLYLVQISALIAQGRLQESLDLAKPVIAKLDYHYPDKPNKLQVMIELFKSIIYLRKVDIKKLETLPAMTDPRHIAAHLIGSRIGAPAMFLQPELLSMMAFRSLRIQYKHGHCVHALNAWTLYGMVLASRLYKSGKGDAFGKLALMLTKRFKSRAMAARVEHLYNAVVRHWHEPLRNCIDPLQQAYRLAIENGDFEYAVLALVVRMIDQLDSGLDLDTLQSELREYHGAIKQLHQGDTLDYVDIYLQFCENMSGKAKDPTVLIGKHYDVEAKRKVHEKKGDKSLIVIDHDMTLLTRYLFGDVKGALIEADTMSVDDASVAGFFMSARMTLLDTLIRFANVHGATRKERKNLMRKAAGNQAKMKAWSKNNPDNFRNKYCLIEAERLRVMEKGLEAHPWYDEAIRLAAEQGFIHEQALANELCGAMHCAAGRMTIGMPYLAQALELYQRWGALAKVENLQQRYPQLIRAVRHKDSTILGGTTRTEQLVSIDITALMKALKAIAEEKAHGRMVELILASALEFAAAQQGLLILRNAEGKFFIEGEASVDGSKSNVLRSLPLTDERLPRSLINYVIRTKASIVVHDAQQAVDDIPGLTVDPYIQKNGIRSLLCLSIVTGSADESELIGLLYLENNLAVGSFIQERFDTLEIIGMAAAGRLELSRKASFDGLTGLFNHEYFQNMLRQEFASSRRYQLGLGLILIDIDHFKQFNDTWGHQLGDLVLREVAQLIKSHCRDCDVVARYGGEEMVIIMPSTTMPYAEEVAERIRAVVENHRVIHEGHELTVTISLGLSMLGENTVDKDELIRVADEALYVSKRNGRNQVTVA</sequence>
<dbReference type="Gene3D" id="3.40.50.300">
    <property type="entry name" value="P-loop containing nucleotide triphosphate hydrolases"/>
    <property type="match status" value="1"/>
</dbReference>
<dbReference type="InterPro" id="IPR043128">
    <property type="entry name" value="Rev_trsase/Diguanyl_cyclase"/>
</dbReference>
<dbReference type="PANTHER" id="PTHR43642">
    <property type="entry name" value="HYBRID SIGNAL TRANSDUCTION HISTIDINE KINASE G"/>
    <property type="match status" value="1"/>
</dbReference>
<evidence type="ECO:0000259" key="4">
    <source>
        <dbReference type="PROSITE" id="PS50887"/>
    </source>
</evidence>
<feature type="domain" description="GGDEF" evidence="4">
    <location>
        <begin position="1528"/>
        <end position="1659"/>
    </location>
</feature>
<dbReference type="SUPFAM" id="SSF55781">
    <property type="entry name" value="GAF domain-like"/>
    <property type="match status" value="1"/>
</dbReference>
<name>A0A2K9LQV9_9GAMM</name>
<dbReference type="InterPro" id="IPR053159">
    <property type="entry name" value="Hybrid_Histidine_Kinase"/>
</dbReference>
<dbReference type="InterPro" id="IPR000719">
    <property type="entry name" value="Prot_kinase_dom"/>
</dbReference>
<dbReference type="GO" id="GO:0004672">
    <property type="term" value="F:protein kinase activity"/>
    <property type="evidence" value="ECO:0007669"/>
    <property type="project" value="InterPro"/>
</dbReference>
<evidence type="ECO:0000256" key="2">
    <source>
        <dbReference type="ARBA" id="ARBA00004167"/>
    </source>
</evidence>
<dbReference type="InterPro" id="IPR027417">
    <property type="entry name" value="P-loop_NTPase"/>
</dbReference>
<evidence type="ECO:0000313" key="6">
    <source>
        <dbReference type="Proteomes" id="UP000235116"/>
    </source>
</evidence>
<dbReference type="Pfam" id="PF01590">
    <property type="entry name" value="GAF"/>
    <property type="match status" value="1"/>
</dbReference>
<evidence type="ECO:0000256" key="1">
    <source>
        <dbReference type="ARBA" id="ARBA00001946"/>
    </source>
</evidence>
<protein>
    <recommendedName>
        <fullName evidence="7">Serine/threonine protein kinase</fullName>
    </recommendedName>
</protein>
<dbReference type="InterPro" id="IPR008266">
    <property type="entry name" value="Tyr_kinase_AS"/>
</dbReference>
<dbReference type="PROSITE" id="PS50887">
    <property type="entry name" value="GGDEF"/>
    <property type="match status" value="1"/>
</dbReference>
<dbReference type="Pfam" id="PF00069">
    <property type="entry name" value="Pkinase"/>
    <property type="match status" value="1"/>
</dbReference>
<reference evidence="6" key="1">
    <citation type="submission" date="2017-08" db="EMBL/GenBank/DDBJ databases">
        <title>Direct submision.</title>
        <authorList>
            <person name="Kim S.-J."/>
            <person name="Rhee S.-K."/>
        </authorList>
    </citation>
    <scope>NUCLEOTIDE SEQUENCE [LARGE SCALE GENOMIC DNA]</scope>
    <source>
        <strain evidence="6">GI5</strain>
    </source>
</reference>
<proteinExistence type="predicted"/>
<dbReference type="CDD" id="cd14014">
    <property type="entry name" value="STKc_PknB_like"/>
    <property type="match status" value="1"/>
</dbReference>
<evidence type="ECO:0008006" key="7">
    <source>
        <dbReference type="Google" id="ProtNLM"/>
    </source>
</evidence>
<gene>
    <name evidence="5" type="ORF">Kalk_20360</name>
</gene>